<dbReference type="PROSITE" id="PS01359">
    <property type="entry name" value="ZF_PHD_1"/>
    <property type="match status" value="2"/>
</dbReference>
<evidence type="ECO:0000256" key="10">
    <source>
        <dbReference type="ARBA" id="ARBA00022964"/>
    </source>
</evidence>
<gene>
    <name evidence="21" type="ORF">NHX12_013030</name>
</gene>
<dbReference type="InterPro" id="IPR013637">
    <property type="entry name" value="Lys_sp_deMease-like_dom"/>
</dbReference>
<dbReference type="InterPro" id="IPR003349">
    <property type="entry name" value="JmjN"/>
</dbReference>
<proteinExistence type="inferred from homology"/>
<dbReference type="GO" id="GO:0008270">
    <property type="term" value="F:zinc ion binding"/>
    <property type="evidence" value="ECO:0007669"/>
    <property type="project" value="UniProtKB-KW"/>
</dbReference>
<keyword evidence="13" id="KW-0539">Nucleus</keyword>
<feature type="region of interest" description="Disordered" evidence="16">
    <location>
        <begin position="201"/>
        <end position="246"/>
    </location>
</feature>
<feature type="region of interest" description="Disordered" evidence="16">
    <location>
        <begin position="1199"/>
        <end position="1244"/>
    </location>
</feature>
<dbReference type="Pfam" id="PF02928">
    <property type="entry name" value="zf-C5HC2"/>
    <property type="match status" value="1"/>
</dbReference>
<comment type="catalytic activity">
    <reaction evidence="14">
        <text>N(6),N(6),N(6)-trimethyl-L-lysyl(4)-[histone H3] + 3 2-oxoglutarate + 3 O2 = L-lysyl(4)-[histone H3] + 3 formaldehyde + 3 succinate + 3 CO2</text>
        <dbReference type="Rhea" id="RHEA:60208"/>
        <dbReference type="Rhea" id="RHEA-COMP:15537"/>
        <dbReference type="Rhea" id="RHEA-COMP:15547"/>
        <dbReference type="ChEBI" id="CHEBI:15379"/>
        <dbReference type="ChEBI" id="CHEBI:16526"/>
        <dbReference type="ChEBI" id="CHEBI:16810"/>
        <dbReference type="ChEBI" id="CHEBI:16842"/>
        <dbReference type="ChEBI" id="CHEBI:29969"/>
        <dbReference type="ChEBI" id="CHEBI:30031"/>
        <dbReference type="ChEBI" id="CHEBI:61961"/>
        <dbReference type="EC" id="1.14.11.67"/>
    </reaction>
</comment>
<dbReference type="SMART" id="SM00249">
    <property type="entry name" value="PHD"/>
    <property type="match status" value="2"/>
</dbReference>
<dbReference type="SMART" id="SM00501">
    <property type="entry name" value="BRIGHT"/>
    <property type="match status" value="1"/>
</dbReference>
<dbReference type="InterPro" id="IPR013083">
    <property type="entry name" value="Znf_RING/FYVE/PHD"/>
</dbReference>
<dbReference type="CDD" id="cd16875">
    <property type="entry name" value="ARID_KDM5C_5D"/>
    <property type="match status" value="1"/>
</dbReference>
<dbReference type="FunFam" id="1.10.150.60:FF:000001">
    <property type="entry name" value="Putative lysine-specific demethylase 5b"/>
    <property type="match status" value="1"/>
</dbReference>
<dbReference type="Pfam" id="PF21323">
    <property type="entry name" value="KDM5_C-hel"/>
    <property type="match status" value="1"/>
</dbReference>
<dbReference type="SUPFAM" id="SSF57903">
    <property type="entry name" value="FYVE/PHD zinc finger"/>
    <property type="match status" value="2"/>
</dbReference>
<keyword evidence="5" id="KW-0479">Metal-binding</keyword>
<evidence type="ECO:0000256" key="16">
    <source>
        <dbReference type="SAM" id="MobiDB-lite"/>
    </source>
</evidence>
<feature type="domain" description="PHD-type" evidence="17">
    <location>
        <begin position="355"/>
        <end position="405"/>
    </location>
</feature>
<feature type="compositionally biased region" description="Basic and acidic residues" evidence="16">
    <location>
        <begin position="1212"/>
        <end position="1225"/>
    </location>
</feature>
<keyword evidence="11" id="KW-0560">Oxidoreductase</keyword>
<evidence type="ECO:0000256" key="7">
    <source>
        <dbReference type="ARBA" id="ARBA00022771"/>
    </source>
</evidence>
<dbReference type="GO" id="GO:0005634">
    <property type="term" value="C:nucleus"/>
    <property type="evidence" value="ECO:0007669"/>
    <property type="project" value="UniProtKB-SubCell"/>
</dbReference>
<evidence type="ECO:0000256" key="9">
    <source>
        <dbReference type="ARBA" id="ARBA00022853"/>
    </source>
</evidence>
<reference evidence="21" key="1">
    <citation type="submission" date="2022-07" db="EMBL/GenBank/DDBJ databases">
        <title>Chromosome-level genome of Muraenolepis orangiensis.</title>
        <authorList>
            <person name="Kim J."/>
        </authorList>
    </citation>
    <scope>NUCLEOTIDE SEQUENCE</scope>
    <source>
        <strain evidence="21">KU_S4_2022</strain>
        <tissue evidence="21">Muscle</tissue>
    </source>
</reference>
<dbReference type="InterPro" id="IPR019786">
    <property type="entry name" value="Zinc_finger_PHD-type_CS"/>
</dbReference>
<dbReference type="Gene3D" id="1.10.150.60">
    <property type="entry name" value="ARID DNA-binding domain"/>
    <property type="match status" value="1"/>
</dbReference>
<dbReference type="GO" id="GO:0003677">
    <property type="term" value="F:DNA binding"/>
    <property type="evidence" value="ECO:0007669"/>
    <property type="project" value="InterPro"/>
</dbReference>
<dbReference type="PROSITE" id="PS51183">
    <property type="entry name" value="JMJN"/>
    <property type="match status" value="1"/>
</dbReference>
<feature type="compositionally biased region" description="Basic and acidic residues" evidence="16">
    <location>
        <begin position="1534"/>
        <end position="1546"/>
    </location>
</feature>
<comment type="caution">
    <text evidence="21">The sequence shown here is derived from an EMBL/GenBank/DDBJ whole genome shotgun (WGS) entry which is preliminary data.</text>
</comment>
<evidence type="ECO:0000259" key="19">
    <source>
        <dbReference type="PROSITE" id="PS51183"/>
    </source>
</evidence>
<accession>A0A9Q0DDW8</accession>
<feature type="compositionally biased region" description="Basic residues" evidence="16">
    <location>
        <begin position="1512"/>
        <end position="1527"/>
    </location>
</feature>
<dbReference type="InterPro" id="IPR001965">
    <property type="entry name" value="Znf_PHD"/>
</dbReference>
<evidence type="ECO:0000256" key="11">
    <source>
        <dbReference type="ARBA" id="ARBA00023002"/>
    </source>
</evidence>
<feature type="compositionally biased region" description="Low complexity" evidence="16">
    <location>
        <begin position="292"/>
        <end position="305"/>
    </location>
</feature>
<dbReference type="PROSITE" id="PS50016">
    <property type="entry name" value="ZF_PHD_2"/>
    <property type="match status" value="1"/>
</dbReference>
<dbReference type="PROSITE" id="PS51184">
    <property type="entry name" value="JMJC"/>
    <property type="match status" value="1"/>
</dbReference>
<dbReference type="CDD" id="cd15604">
    <property type="entry name" value="PHD1_KDM5C_5D"/>
    <property type="match status" value="1"/>
</dbReference>
<dbReference type="InterPro" id="IPR004198">
    <property type="entry name" value="Znf_C5HC2"/>
</dbReference>
<evidence type="ECO:0000256" key="4">
    <source>
        <dbReference type="ARBA" id="ARBA00012902"/>
    </source>
</evidence>
<dbReference type="Pfam" id="PF02375">
    <property type="entry name" value="JmjN"/>
    <property type="match status" value="1"/>
</dbReference>
<keyword evidence="6" id="KW-0677">Repeat</keyword>
<comment type="similarity">
    <text evidence="3">Belongs to the JARID1 histone demethylase family.</text>
</comment>
<dbReference type="PANTHER" id="PTHR10694:SF43">
    <property type="entry name" value="LYSINE-SPECIFIC DEMETHYLASE 5C"/>
    <property type="match status" value="1"/>
</dbReference>
<dbReference type="InterPro" id="IPR048615">
    <property type="entry name" value="KDM5_C-hel"/>
</dbReference>
<evidence type="ECO:0000256" key="15">
    <source>
        <dbReference type="PROSITE-ProRule" id="PRU00146"/>
    </source>
</evidence>
<dbReference type="Gene3D" id="2.60.120.650">
    <property type="entry name" value="Cupin"/>
    <property type="match status" value="1"/>
</dbReference>
<evidence type="ECO:0000256" key="3">
    <source>
        <dbReference type="ARBA" id="ARBA00006801"/>
    </source>
</evidence>
<feature type="region of interest" description="Disordered" evidence="16">
    <location>
        <begin position="1505"/>
        <end position="1568"/>
    </location>
</feature>
<evidence type="ECO:0000256" key="13">
    <source>
        <dbReference type="ARBA" id="ARBA00023242"/>
    </source>
</evidence>
<feature type="domain" description="ARID" evidence="18">
    <location>
        <begin position="77"/>
        <end position="167"/>
    </location>
</feature>
<feature type="region of interest" description="Disordered" evidence="16">
    <location>
        <begin position="286"/>
        <end position="328"/>
    </location>
</feature>
<evidence type="ECO:0000313" key="22">
    <source>
        <dbReference type="Proteomes" id="UP001148018"/>
    </source>
</evidence>
<dbReference type="SUPFAM" id="SSF46774">
    <property type="entry name" value="ARID-like"/>
    <property type="match status" value="1"/>
</dbReference>
<evidence type="ECO:0000259" key="17">
    <source>
        <dbReference type="PROSITE" id="PS50016"/>
    </source>
</evidence>
<name>A0A9Q0DDW8_9TELE</name>
<feature type="compositionally biased region" description="Pro residues" evidence="16">
    <location>
        <begin position="1557"/>
        <end position="1568"/>
    </location>
</feature>
<dbReference type="Gene3D" id="3.30.40.10">
    <property type="entry name" value="Zinc/RING finger domain, C3HC4 (zinc finger)"/>
    <property type="match status" value="2"/>
</dbReference>
<evidence type="ECO:0000256" key="2">
    <source>
        <dbReference type="ARBA" id="ARBA00004123"/>
    </source>
</evidence>
<evidence type="ECO:0000313" key="21">
    <source>
        <dbReference type="EMBL" id="KAJ3586634.1"/>
    </source>
</evidence>
<feature type="domain" description="JmjC" evidence="20">
    <location>
        <begin position="499"/>
        <end position="665"/>
    </location>
</feature>
<dbReference type="GO" id="GO:0034647">
    <property type="term" value="F:histone H3K4me/H3K4me2/H3K4me3 demethylase activity"/>
    <property type="evidence" value="ECO:0007669"/>
    <property type="project" value="UniProtKB-EC"/>
</dbReference>
<dbReference type="InterPro" id="IPR003347">
    <property type="entry name" value="JmjC_dom"/>
</dbReference>
<comment type="subcellular location">
    <subcellularLocation>
        <location evidence="2">Nucleus</location>
    </subcellularLocation>
</comment>
<evidence type="ECO:0000256" key="1">
    <source>
        <dbReference type="ARBA" id="ARBA00001954"/>
    </source>
</evidence>
<dbReference type="PROSITE" id="PS51011">
    <property type="entry name" value="ARID"/>
    <property type="match status" value="1"/>
</dbReference>
<dbReference type="Proteomes" id="UP001148018">
    <property type="component" value="Unassembled WGS sequence"/>
</dbReference>
<keyword evidence="9" id="KW-0156">Chromatin regulator</keyword>
<evidence type="ECO:0000256" key="6">
    <source>
        <dbReference type="ARBA" id="ARBA00022737"/>
    </source>
</evidence>
<dbReference type="PANTHER" id="PTHR10694">
    <property type="entry name" value="LYSINE-SPECIFIC DEMETHYLASE"/>
    <property type="match status" value="1"/>
</dbReference>
<dbReference type="InterPro" id="IPR011011">
    <property type="entry name" value="Znf_FYVE_PHD"/>
</dbReference>
<dbReference type="GO" id="GO:0006355">
    <property type="term" value="P:regulation of DNA-templated transcription"/>
    <property type="evidence" value="ECO:0007669"/>
    <property type="project" value="TreeGrafter"/>
</dbReference>
<feature type="domain" description="JmjN" evidence="19">
    <location>
        <begin position="12"/>
        <end position="53"/>
    </location>
</feature>
<dbReference type="InterPro" id="IPR036431">
    <property type="entry name" value="ARID_dom_sf"/>
</dbReference>
<keyword evidence="22" id="KW-1185">Reference proteome</keyword>
<dbReference type="SUPFAM" id="SSF51197">
    <property type="entry name" value="Clavaminate synthase-like"/>
    <property type="match status" value="1"/>
</dbReference>
<evidence type="ECO:0000256" key="12">
    <source>
        <dbReference type="ARBA" id="ARBA00023004"/>
    </source>
</evidence>
<evidence type="ECO:0000256" key="14">
    <source>
        <dbReference type="ARBA" id="ARBA00048734"/>
    </source>
</evidence>
<dbReference type="EMBL" id="JANIIK010000117">
    <property type="protein sequence ID" value="KAJ3586634.1"/>
    <property type="molecule type" value="Genomic_DNA"/>
</dbReference>
<dbReference type="SMART" id="SM00558">
    <property type="entry name" value="JmjC"/>
    <property type="match status" value="1"/>
</dbReference>
<dbReference type="Pfam" id="PF00628">
    <property type="entry name" value="PHD"/>
    <property type="match status" value="1"/>
</dbReference>
<dbReference type="SMART" id="SM00545">
    <property type="entry name" value="JmjN"/>
    <property type="match status" value="1"/>
</dbReference>
<comment type="cofactor">
    <cofactor evidence="1">
        <name>Fe(2+)</name>
        <dbReference type="ChEBI" id="CHEBI:29033"/>
    </cofactor>
</comment>
<organism evidence="21 22">
    <name type="scientific">Muraenolepis orangiensis</name>
    <name type="common">Patagonian moray cod</name>
    <dbReference type="NCBI Taxonomy" id="630683"/>
    <lineage>
        <taxon>Eukaryota</taxon>
        <taxon>Metazoa</taxon>
        <taxon>Chordata</taxon>
        <taxon>Craniata</taxon>
        <taxon>Vertebrata</taxon>
        <taxon>Euteleostomi</taxon>
        <taxon>Actinopterygii</taxon>
        <taxon>Neopterygii</taxon>
        <taxon>Teleostei</taxon>
        <taxon>Neoteleostei</taxon>
        <taxon>Acanthomorphata</taxon>
        <taxon>Zeiogadaria</taxon>
        <taxon>Gadariae</taxon>
        <taxon>Gadiformes</taxon>
        <taxon>Muraenolepidoidei</taxon>
        <taxon>Muraenolepididae</taxon>
        <taxon>Muraenolepis</taxon>
    </lineage>
</organism>
<keyword evidence="12" id="KW-0408">Iron</keyword>
<dbReference type="FunFam" id="2.60.120.650:FF:000001">
    <property type="entry name" value="Putative lysine-specific demethylase 5b"/>
    <property type="match status" value="1"/>
</dbReference>
<evidence type="ECO:0000259" key="18">
    <source>
        <dbReference type="PROSITE" id="PS51011"/>
    </source>
</evidence>
<dbReference type="InterPro" id="IPR019787">
    <property type="entry name" value="Znf_PHD-finger"/>
</dbReference>
<evidence type="ECO:0000256" key="8">
    <source>
        <dbReference type="ARBA" id="ARBA00022833"/>
    </source>
</evidence>
<dbReference type="Pfam" id="PF08429">
    <property type="entry name" value="PLU-1"/>
    <property type="match status" value="1"/>
</dbReference>
<evidence type="ECO:0000256" key="5">
    <source>
        <dbReference type="ARBA" id="ARBA00022723"/>
    </source>
</evidence>
<keyword evidence="7 15" id="KW-0863">Zinc-finger</keyword>
<dbReference type="GO" id="GO:0000785">
    <property type="term" value="C:chromatin"/>
    <property type="evidence" value="ECO:0007669"/>
    <property type="project" value="TreeGrafter"/>
</dbReference>
<dbReference type="EC" id="1.14.11.67" evidence="4"/>
<sequence>MEGEEFVPPPECPVFEPSWEEFQDPLGYIAKIRPIAEKSGICKIRPPADWQPPFSVELDTFRFTPRIQRLNELEAETRVKLNYLDRIAKFWEIQGSSLKIPNIERRILDIFSLSKIVTDEGGFDLVCKERRWARVAQRLGYPPGKNIGSLLRSHYERIVYPFEMFHSGSSLPHCKPKHYDGEEVDREYKPHSIPLRQSVQPSKMNSYGRRANRCQPDGPEDLAPHPLIAGPPLSSAPEPTEEDIEKNPELKKLQIYGAGPKMMGLGLVARDKSIRKKDELPRTVTVKDSVSTAAPPTCDAPAAATEPVSGLKEEAADKSSPSLPPAGLKLEVKKDEPNMTMRLRRSINNPQFVDSFVCRMCGRGDDDEKLLLCDGCEDNYHTFCLLPPLSEPPKGNWRCPKCVAEECKRPSEAFGFEQATREYSLQSFGEMADTFKADYFNMPVHMVPTELVEREFWRLVSSIEEDVTVEYGADIHSKEFGSGFPMNTGLRLLTAEEEEYSQSGWNLNVMPVLEQSVLCHINADISGMKVPWLYVGMVFSAFCWHIEDHWSYSINYLHWGEPKTWYGVPSVAAERLEEVMKKLTPELFDSQPDLLHQLVTIMNPNILMSHGVPVVRTNQCAGEFVITFPRAYHSGFNQGYNFAEAVNFCTADWLPAGRSCIEHYRRLRRYCVFSHEELTCKMAACPEKLDLNLAAATHREMFIIVQEERKLRKGLMERGITEAEREAFELLPDDERQCDKCKTTCFLSALACSNCPERVVCLYHTQDLCNCPTDKLYLRYRYTLDELLAMLHRLKVRSESFDSWANRVKEALEHEEGNKIAIGDLELLKKEALEKKFPNNELLHKLNAVLKDVQRCQLSSTELLGYSKTSGTKITVAELKSLVETMQNLPCVVAQLEEVQVILQTVDEFQDKAKALISDRDWRRDSPAPEQLQALLEQGADLPVVVPECDMLKGQQEQGSWLGEVRRTLGAEGGERGEVTLVMLRNLMEAGCSVSQSVSTETAMAELQELLTIAERWEEKAQICLEQRQKHPLSTLEAIVNEAQLIPVKLPNILSLQGCLSRARAWVTDLEEIQNGEHYPCLDDLEGLVAIGRDLPVCMEELRQLEVQVASAHSWKDKASKTFLKKTSQHSLLEVLCPCAKRREKVEETEPLDDSDTNTLGLSAQDLRDPGAIVMVFKEGERQEKDTLLRLQRANTHKDGLDAAAAADPEDKENGRWEDRMELDPPSHPQNSVKENGAAKGGHGPQTVCACGGQPRAPQLRCQLCKDWFHGGCVPFPSLLPPSSSSSPTHPFNPLCWWDWDSRFLCPLCQRSRRPRLETILALLVALQKLPVRLPEGEALQCLTERAINWQGRAKEALETPEIQLALKKLQELKESLHCKEEAKTEDKGDTVIVLSDSEGGDDGVIDLTDSPKKNKEVNGTKAECANGIGKTSVTGVASLLPLLPSLPGQVVNLSPATRSRLEELELEGDLLEVSLDQTHTIHRVLQAHSAPPREKLHTLIQIEVQEQRGAGRGRSKDSRRKRKGHRSGSGPDDGPRSLEVSESKKTRGPLGNGPSPRLPVQPHPEIL</sequence>
<dbReference type="SMART" id="SM01014">
    <property type="entry name" value="ARID"/>
    <property type="match status" value="1"/>
</dbReference>
<dbReference type="OrthoDB" id="1678912at2759"/>
<evidence type="ECO:0000259" key="20">
    <source>
        <dbReference type="PROSITE" id="PS51184"/>
    </source>
</evidence>
<dbReference type="Pfam" id="PF01388">
    <property type="entry name" value="ARID"/>
    <property type="match status" value="1"/>
</dbReference>
<keyword evidence="10" id="KW-0223">Dioxygenase</keyword>
<keyword evidence="8" id="KW-0862">Zinc</keyword>
<dbReference type="InterPro" id="IPR001606">
    <property type="entry name" value="ARID_dom"/>
</dbReference>
<dbReference type="Pfam" id="PF02373">
    <property type="entry name" value="JmjC"/>
    <property type="match status" value="1"/>
</dbReference>
<protein>
    <recommendedName>
        <fullName evidence="4">[histone H3]-trimethyl-L-lysine(4) demethylase</fullName>
        <ecNumber evidence="4">1.14.11.67</ecNumber>
    </recommendedName>
</protein>